<reference evidence="3 4" key="1">
    <citation type="submission" date="2023-07" db="EMBL/GenBank/DDBJ databases">
        <title>Description of novel actinomycetes strains, isolated from tidal flat sediment.</title>
        <authorList>
            <person name="Lu C."/>
        </authorList>
    </citation>
    <scope>NUCLEOTIDE SEQUENCE [LARGE SCALE GENOMIC DNA]</scope>
    <source>
        <strain evidence="3 4">SYSU T00b441</strain>
    </source>
</reference>
<dbReference type="Proteomes" id="UP001232536">
    <property type="component" value="Unassembled WGS sequence"/>
</dbReference>
<proteinExistence type="predicted"/>
<feature type="signal peptide" evidence="1">
    <location>
        <begin position="1"/>
        <end position="22"/>
    </location>
</feature>
<organism evidence="3 4">
    <name type="scientific">Actinotalea lenta</name>
    <dbReference type="NCBI Taxonomy" id="3064654"/>
    <lineage>
        <taxon>Bacteria</taxon>
        <taxon>Bacillati</taxon>
        <taxon>Actinomycetota</taxon>
        <taxon>Actinomycetes</taxon>
        <taxon>Micrococcales</taxon>
        <taxon>Cellulomonadaceae</taxon>
        <taxon>Actinotalea</taxon>
    </lineage>
</organism>
<keyword evidence="1" id="KW-0732">Signal</keyword>
<gene>
    <name evidence="3" type="ORF">Q6348_14675</name>
</gene>
<dbReference type="InterPro" id="IPR025326">
    <property type="entry name" value="DUF4232"/>
</dbReference>
<dbReference type="EMBL" id="JAUQYP010000002">
    <property type="protein sequence ID" value="MDO8108439.1"/>
    <property type="molecule type" value="Genomic_DNA"/>
</dbReference>
<evidence type="ECO:0000313" key="3">
    <source>
        <dbReference type="EMBL" id="MDO8108439.1"/>
    </source>
</evidence>
<sequence length="146" mass="14643">MRSTRCASAHLTASLAPGGGGAAGSALPYLVLTNTGSTRCTLQGWPGVSFVGEGDGTQLGAAGDFDRSSPHGAVTLEPGGSAHAPLRIAQARNYPTADCHPEAADGLRVYPPGETHALFVASGDFTACRSDSVPLITVQALLPGAS</sequence>
<accession>A0ABT9DC37</accession>
<dbReference type="RefSeq" id="WP_304602139.1">
    <property type="nucleotide sequence ID" value="NZ_JAUQYO010000001.1"/>
</dbReference>
<name>A0ABT9DC37_9CELL</name>
<keyword evidence="4" id="KW-1185">Reference proteome</keyword>
<comment type="caution">
    <text evidence="3">The sequence shown here is derived from an EMBL/GenBank/DDBJ whole genome shotgun (WGS) entry which is preliminary data.</text>
</comment>
<evidence type="ECO:0000259" key="2">
    <source>
        <dbReference type="Pfam" id="PF14016"/>
    </source>
</evidence>
<protein>
    <submittedName>
        <fullName evidence="3">DUF4232 domain-containing protein</fullName>
    </submittedName>
</protein>
<dbReference type="Pfam" id="PF14016">
    <property type="entry name" value="DUF4232"/>
    <property type="match status" value="1"/>
</dbReference>
<feature type="chain" id="PRO_5046588253" evidence="1">
    <location>
        <begin position="23"/>
        <end position="146"/>
    </location>
</feature>
<feature type="domain" description="DUF4232" evidence="2">
    <location>
        <begin position="6"/>
        <end position="140"/>
    </location>
</feature>
<evidence type="ECO:0000313" key="4">
    <source>
        <dbReference type="Proteomes" id="UP001232536"/>
    </source>
</evidence>
<evidence type="ECO:0000256" key="1">
    <source>
        <dbReference type="SAM" id="SignalP"/>
    </source>
</evidence>